<dbReference type="Proteomes" id="UP000030753">
    <property type="component" value="Unassembled WGS sequence"/>
</dbReference>
<protein>
    <recommendedName>
        <fullName evidence="11">Cytochrome P450 oxidoreductase</fullName>
    </recommendedName>
</protein>
<dbReference type="AlphaFoldDB" id="W9J5U0"/>
<name>W9J5U0_FUSOX</name>
<evidence type="ECO:0000256" key="5">
    <source>
        <dbReference type="ARBA" id="ARBA00023004"/>
    </source>
</evidence>
<keyword evidence="8" id="KW-0812">Transmembrane</keyword>
<dbReference type="PRINTS" id="PR00463">
    <property type="entry name" value="EP450I"/>
</dbReference>
<organism evidence="9 10">
    <name type="scientific">Fusarium oxysporum NRRL 32931</name>
    <dbReference type="NCBI Taxonomy" id="660029"/>
    <lineage>
        <taxon>Eukaryota</taxon>
        <taxon>Fungi</taxon>
        <taxon>Dikarya</taxon>
        <taxon>Ascomycota</taxon>
        <taxon>Pezizomycotina</taxon>
        <taxon>Sordariomycetes</taxon>
        <taxon>Hypocreomycetidae</taxon>
        <taxon>Hypocreales</taxon>
        <taxon>Nectriaceae</taxon>
        <taxon>Fusarium</taxon>
        <taxon>Fusarium oxysporum species complex</taxon>
    </lineage>
</organism>
<evidence type="ECO:0000313" key="9">
    <source>
        <dbReference type="EMBL" id="EWZ00185.1"/>
    </source>
</evidence>
<keyword evidence="8" id="KW-1133">Transmembrane helix</keyword>
<reference evidence="9 10" key="1">
    <citation type="submission" date="2011-06" db="EMBL/GenBank/DDBJ databases">
        <title>The Genome Sequence of Fusarium oxysporum FOSC 3-a.</title>
        <authorList>
            <consortium name="The Broad Institute Genome Sequencing Platform"/>
            <person name="Ma L.-J."/>
            <person name="Gale L.R."/>
            <person name="Schwartz D.C."/>
            <person name="Zhou S."/>
            <person name="Corby-Kistler H."/>
            <person name="Young S.K."/>
            <person name="Zeng Q."/>
            <person name="Gargeya S."/>
            <person name="Fitzgerald M."/>
            <person name="Haas B."/>
            <person name="Abouelleil A."/>
            <person name="Alvarado L."/>
            <person name="Arachchi H.M."/>
            <person name="Berlin A."/>
            <person name="Brown A."/>
            <person name="Chapman S.B."/>
            <person name="Chen Z."/>
            <person name="Dunbar C."/>
            <person name="Freedman E."/>
            <person name="Gearin G."/>
            <person name="Gellesch M."/>
            <person name="Goldberg J."/>
            <person name="Griggs A."/>
            <person name="Gujja S."/>
            <person name="Heiman D."/>
            <person name="Howarth C."/>
            <person name="Larson L."/>
            <person name="Lui A."/>
            <person name="MacDonald P.J.P."/>
            <person name="Mehta T."/>
            <person name="Montmayeur A."/>
            <person name="Murphy C."/>
            <person name="Neiman D."/>
            <person name="Pearson M."/>
            <person name="Priest M."/>
            <person name="Roberts A."/>
            <person name="Saif S."/>
            <person name="Shea T."/>
            <person name="Shenoy N."/>
            <person name="Sisk P."/>
            <person name="Stolte C."/>
            <person name="Sykes S."/>
            <person name="Wortman J."/>
            <person name="Nusbaum C."/>
            <person name="Birren B."/>
        </authorList>
    </citation>
    <scope>NUCLEOTIDE SEQUENCE [LARGE SCALE GENOMIC DNA]</scope>
    <source>
        <strain evidence="10">FOSC 3-a</strain>
    </source>
</reference>
<dbReference type="InterPro" id="IPR002401">
    <property type="entry name" value="Cyt_P450_E_grp-I"/>
</dbReference>
<evidence type="ECO:0000256" key="7">
    <source>
        <dbReference type="RuleBase" id="RU000461"/>
    </source>
</evidence>
<dbReference type="InterPro" id="IPR036396">
    <property type="entry name" value="Cyt_P450_sf"/>
</dbReference>
<dbReference type="CDD" id="cd11058">
    <property type="entry name" value="CYP60B-like"/>
    <property type="match status" value="1"/>
</dbReference>
<dbReference type="InterPro" id="IPR050121">
    <property type="entry name" value="Cytochrome_P450_monoxygenase"/>
</dbReference>
<dbReference type="PROSITE" id="PS00086">
    <property type="entry name" value="CYTOCHROME_P450"/>
    <property type="match status" value="1"/>
</dbReference>
<keyword evidence="3 6" id="KW-0349">Heme</keyword>
<gene>
    <name evidence="9" type="ORF">FOYG_00074</name>
</gene>
<keyword evidence="4 6" id="KW-0479">Metal-binding</keyword>
<dbReference type="Gene3D" id="1.10.630.10">
    <property type="entry name" value="Cytochrome P450"/>
    <property type="match status" value="1"/>
</dbReference>
<evidence type="ECO:0000256" key="4">
    <source>
        <dbReference type="ARBA" id="ARBA00022723"/>
    </source>
</evidence>
<evidence type="ECO:0000256" key="1">
    <source>
        <dbReference type="ARBA" id="ARBA00001971"/>
    </source>
</evidence>
<evidence type="ECO:0000256" key="3">
    <source>
        <dbReference type="ARBA" id="ARBA00022617"/>
    </source>
</evidence>
<keyword evidence="7" id="KW-0560">Oxidoreductase</keyword>
<dbReference type="GO" id="GO:0005506">
    <property type="term" value="F:iron ion binding"/>
    <property type="evidence" value="ECO:0007669"/>
    <property type="project" value="InterPro"/>
</dbReference>
<dbReference type="Pfam" id="PF00067">
    <property type="entry name" value="p450"/>
    <property type="match status" value="1"/>
</dbReference>
<dbReference type="PANTHER" id="PTHR24305:SF210">
    <property type="entry name" value="CYTOCHROME P450 MONOOXYGENASE ASQL-RELATED"/>
    <property type="match status" value="1"/>
</dbReference>
<feature type="transmembrane region" description="Helical" evidence="8">
    <location>
        <begin position="41"/>
        <end position="62"/>
    </location>
</feature>
<keyword evidence="5 6" id="KW-0408">Iron</keyword>
<comment type="similarity">
    <text evidence="2 7">Belongs to the cytochrome P450 family.</text>
</comment>
<dbReference type="PANTHER" id="PTHR24305">
    <property type="entry name" value="CYTOCHROME P450"/>
    <property type="match status" value="1"/>
</dbReference>
<feature type="binding site" description="axial binding residue" evidence="6">
    <location>
        <position position="475"/>
    </location>
    <ligand>
        <name>heme</name>
        <dbReference type="ChEBI" id="CHEBI:30413"/>
    </ligand>
    <ligandPart>
        <name>Fe</name>
        <dbReference type="ChEBI" id="CHEBI:18248"/>
    </ligandPart>
</feature>
<evidence type="ECO:0000256" key="6">
    <source>
        <dbReference type="PIRSR" id="PIRSR602401-1"/>
    </source>
</evidence>
<dbReference type="GO" id="GO:0004497">
    <property type="term" value="F:monooxygenase activity"/>
    <property type="evidence" value="ECO:0007669"/>
    <property type="project" value="UniProtKB-KW"/>
</dbReference>
<dbReference type="EMBL" id="JH717839">
    <property type="protein sequence ID" value="EWZ00185.1"/>
    <property type="molecule type" value="Genomic_DNA"/>
</dbReference>
<dbReference type="OrthoDB" id="1470350at2759"/>
<sequence length="520" mass="59319">MGCLKDLLIAFKSLPVAANGLHANLKEFHIVFEELQTLPVYVLYGAGLSLTAVFYLIVYVIYNLYFHPLRHLPGPLLAKATRLPMVINKFRGNATWHSRLHEKYGDIVRLAPNEVSFIDPQAWKDIYGFHAGSKENFPKDYTFYGPDAAGRGGGIFRANDEAHARQRRIFSHAFSDRALNQQETILMSYVDKLITRLEAFTKGEPGLKIDIEMWYNFTTFDVMADLTFGEPLQLLDNSSKSYFVHNVMDFLKVQSATQLGRYFPLIASMLDYLFISQVIKANQKKHFKESISKVNRRLERQNDRGDIWSLVIRQNKDNVLSLGEMQATGVSFMTAGTETTATALSGVTYYLLTNPEKLEKLTTEIRTAFAAEEEMSMLALARLPYLQACFNEALRMYPPVPGGPPRVAPSSGGLVCGERLPPGTTCYFSSFAAYRSPRRFKDPDSFVPERWMGEERYNSDNRECVQPFSFGPRNCLGKNLAFHEMRSILGRVLWKFDMELCEESKKWPDQKVPAPKFYRQ</sequence>
<dbReference type="HOGENOM" id="CLU_001570_14_11_1"/>
<dbReference type="GO" id="GO:0016705">
    <property type="term" value="F:oxidoreductase activity, acting on paired donors, with incorporation or reduction of molecular oxygen"/>
    <property type="evidence" value="ECO:0007669"/>
    <property type="project" value="InterPro"/>
</dbReference>
<dbReference type="PRINTS" id="PR00385">
    <property type="entry name" value="P450"/>
</dbReference>
<keyword evidence="7" id="KW-0503">Monooxygenase</keyword>
<accession>W9J5U0</accession>
<comment type="cofactor">
    <cofactor evidence="1 6">
        <name>heme</name>
        <dbReference type="ChEBI" id="CHEBI:30413"/>
    </cofactor>
</comment>
<evidence type="ECO:0008006" key="11">
    <source>
        <dbReference type="Google" id="ProtNLM"/>
    </source>
</evidence>
<evidence type="ECO:0000313" key="10">
    <source>
        <dbReference type="Proteomes" id="UP000030753"/>
    </source>
</evidence>
<dbReference type="GO" id="GO:0020037">
    <property type="term" value="F:heme binding"/>
    <property type="evidence" value="ECO:0007669"/>
    <property type="project" value="InterPro"/>
</dbReference>
<dbReference type="InterPro" id="IPR001128">
    <property type="entry name" value="Cyt_P450"/>
</dbReference>
<keyword evidence="8" id="KW-0472">Membrane</keyword>
<proteinExistence type="inferred from homology"/>
<evidence type="ECO:0000256" key="2">
    <source>
        <dbReference type="ARBA" id="ARBA00010617"/>
    </source>
</evidence>
<dbReference type="SUPFAM" id="SSF48264">
    <property type="entry name" value="Cytochrome P450"/>
    <property type="match status" value="1"/>
</dbReference>
<dbReference type="InterPro" id="IPR017972">
    <property type="entry name" value="Cyt_P450_CS"/>
</dbReference>
<evidence type="ECO:0000256" key="8">
    <source>
        <dbReference type="SAM" id="Phobius"/>
    </source>
</evidence>